<feature type="transmembrane region" description="Helical" evidence="12">
    <location>
        <begin position="619"/>
        <end position="644"/>
    </location>
</feature>
<comment type="subcellular location">
    <subcellularLocation>
        <location evidence="1">Cell membrane</location>
        <topology evidence="1">Multi-pass membrane protein</topology>
    </subcellularLocation>
</comment>
<dbReference type="SUPFAM" id="SSF90112">
    <property type="entry name" value="Neurotransmitter-gated ion-channel transmembrane pore"/>
    <property type="match status" value="1"/>
</dbReference>
<dbReference type="InterPro" id="IPR036719">
    <property type="entry name" value="Neuro-gated_channel_TM_sf"/>
</dbReference>
<comment type="similarity">
    <text evidence="2">Belongs to the ligand-gated ion channel (TC 1.A.9) family. Acetylcholine receptor (TC 1.A.9.1) subfamily.</text>
</comment>
<dbReference type="CDD" id="cd18997">
    <property type="entry name" value="LGIC_ECD_nAChR"/>
    <property type="match status" value="1"/>
</dbReference>
<sequence length="660" mass="75196">MPLAVIPSLRPCHPLANVFRRPTTALSTAHHTGGGPSNFLSNRKVRQPAPPSSNSPSTFPARVIGTTHPEMHHLFVILVLTAQFGRAGTLKQLFTLHTVLFLIFAVQLLLAESSSTQVPEHYLITNFILSRYNKGLIPKRLQNESIKVSFSMELYQIIQVNEPQQFLMLNAWIVERWVDNLLGWDPEEFSNVTEIMIPYDQIWIPDTTLYNSLVMDDENTRRLLNAKLTTRGKDQGALIELLYPTIYKLSCLLDLRFFPFDVQTCKLTFGSWTFDNTLIDYFPYNVTHAIGTANCIDNEGWSVLKTSVQRHVNHYDCCPNNYTLLEFHLDIQRKPLYYVINLITPTSIITLISIVGFFSSSSINELREEKITLGITTLLSMSILIFMVSDKMPSTSSFIPLIGWFYTSMILLISLSTLAASIVIYIQKQGILGKPPCRKTMRWARLVARIVRMEMPLLMKQAYAQKAREEKLRRAQEGRKQSLWQRVYKVAREQAQQRKNSCASAKVNGVTPSPDVQRLQVPKKSCTINTDVTCITDPCETSGLVEFSNMSDEENSSFPDIDYTAPPPPVTKFQSLHKMSTCASLDSMIRNVDIISPRTMQRNLAELEYDWLAAVVERIFLIFFIIVFLLTAVGINCIGMYYWWTAREQSVVLQSQNNTI</sequence>
<keyword evidence="6 12" id="KW-1133">Transmembrane helix</keyword>
<keyword evidence="17" id="KW-1185">Reference proteome</keyword>
<evidence type="ECO:0000256" key="6">
    <source>
        <dbReference type="ARBA" id="ARBA00022989"/>
    </source>
</evidence>
<dbReference type="Proteomes" id="UP000024635">
    <property type="component" value="Unassembled WGS sequence"/>
</dbReference>
<evidence type="ECO:0000256" key="9">
    <source>
        <dbReference type="ARBA" id="ARBA00023180"/>
    </source>
</evidence>
<dbReference type="InterPro" id="IPR006029">
    <property type="entry name" value="Neurotrans-gated_channel_TM"/>
</dbReference>
<dbReference type="PANTHER" id="PTHR18945">
    <property type="entry name" value="NEUROTRANSMITTER GATED ION CHANNEL"/>
    <property type="match status" value="1"/>
</dbReference>
<evidence type="ECO:0000256" key="2">
    <source>
        <dbReference type="ARBA" id="ARBA00009237"/>
    </source>
</evidence>
<feature type="region of interest" description="Disordered" evidence="13">
    <location>
        <begin position="26"/>
        <end position="60"/>
    </location>
</feature>
<protein>
    <recommendedName>
        <fullName evidence="18">Neurotransmitter-gated ion-channel ligand-binding domain-containing protein</fullName>
    </recommendedName>
</protein>
<evidence type="ECO:0000259" key="15">
    <source>
        <dbReference type="Pfam" id="PF02932"/>
    </source>
</evidence>
<dbReference type="InterPro" id="IPR018000">
    <property type="entry name" value="Neurotransmitter_ion_chnl_CS"/>
</dbReference>
<dbReference type="CDD" id="cd19051">
    <property type="entry name" value="LGIC_TM_cation"/>
    <property type="match status" value="1"/>
</dbReference>
<dbReference type="FunFam" id="1.20.58.390:FF:000049">
    <property type="entry name" value="AcetylCholine Receptor"/>
    <property type="match status" value="1"/>
</dbReference>
<dbReference type="FunFam" id="2.70.170.10:FF:000031">
    <property type="entry name" value="AcetylCholine Receptor"/>
    <property type="match status" value="1"/>
</dbReference>
<evidence type="ECO:0000256" key="12">
    <source>
        <dbReference type="RuleBase" id="RU000687"/>
    </source>
</evidence>
<dbReference type="Gene3D" id="1.20.58.390">
    <property type="entry name" value="Neurotransmitter-gated ion-channel transmembrane domain"/>
    <property type="match status" value="1"/>
</dbReference>
<evidence type="ECO:0000256" key="11">
    <source>
        <dbReference type="ARBA" id="ARBA00023303"/>
    </source>
</evidence>
<dbReference type="GO" id="GO:0005886">
    <property type="term" value="C:plasma membrane"/>
    <property type="evidence" value="ECO:0007669"/>
    <property type="project" value="UniProtKB-SubCell"/>
</dbReference>
<comment type="caution">
    <text evidence="16">The sequence shown here is derived from an EMBL/GenBank/DDBJ whole genome shotgun (WGS) entry which is preliminary data.</text>
</comment>
<dbReference type="Gene3D" id="2.70.170.10">
    <property type="entry name" value="Neurotransmitter-gated ion-channel ligand-binding domain"/>
    <property type="match status" value="1"/>
</dbReference>
<dbReference type="InterPro" id="IPR036734">
    <property type="entry name" value="Neur_chan_lig-bd_sf"/>
</dbReference>
<evidence type="ECO:0000313" key="17">
    <source>
        <dbReference type="Proteomes" id="UP000024635"/>
    </source>
</evidence>
<dbReference type="STRING" id="53326.A0A016S6Z3"/>
<keyword evidence="8 12" id="KW-0472">Membrane</keyword>
<evidence type="ECO:0000256" key="8">
    <source>
        <dbReference type="ARBA" id="ARBA00023136"/>
    </source>
</evidence>
<evidence type="ECO:0000256" key="7">
    <source>
        <dbReference type="ARBA" id="ARBA00023065"/>
    </source>
</evidence>
<evidence type="ECO:0000313" key="16">
    <source>
        <dbReference type="EMBL" id="EYB86004.1"/>
    </source>
</evidence>
<keyword evidence="10" id="KW-1071">Ligand-gated ion channel</keyword>
<keyword evidence="7 12" id="KW-0406">Ion transport</keyword>
<keyword evidence="9" id="KW-0325">Glycoprotein</keyword>
<dbReference type="OrthoDB" id="5802429at2759"/>
<evidence type="ECO:0000259" key="14">
    <source>
        <dbReference type="Pfam" id="PF02931"/>
    </source>
</evidence>
<dbReference type="PROSITE" id="PS00236">
    <property type="entry name" value="NEUROTR_ION_CHANNEL"/>
    <property type="match status" value="1"/>
</dbReference>
<evidence type="ECO:0000256" key="3">
    <source>
        <dbReference type="ARBA" id="ARBA00022448"/>
    </source>
</evidence>
<dbReference type="InterPro" id="IPR006202">
    <property type="entry name" value="Neur_chan_lig-bd"/>
</dbReference>
<dbReference type="EMBL" id="JARK01001623">
    <property type="protein sequence ID" value="EYB86004.1"/>
    <property type="molecule type" value="Genomic_DNA"/>
</dbReference>
<evidence type="ECO:0000256" key="4">
    <source>
        <dbReference type="ARBA" id="ARBA00022692"/>
    </source>
</evidence>
<gene>
    <name evidence="16" type="primary">Acey_s0287.g1461</name>
    <name evidence="16" type="ORF">Y032_0287g1461</name>
</gene>
<evidence type="ECO:0000256" key="10">
    <source>
        <dbReference type="ARBA" id="ARBA00023286"/>
    </source>
</evidence>
<dbReference type="GO" id="GO:0004888">
    <property type="term" value="F:transmembrane signaling receptor activity"/>
    <property type="evidence" value="ECO:0007669"/>
    <property type="project" value="InterPro"/>
</dbReference>
<evidence type="ECO:0008006" key="18">
    <source>
        <dbReference type="Google" id="ProtNLM"/>
    </source>
</evidence>
<keyword evidence="11 12" id="KW-0407">Ion channel</keyword>
<dbReference type="AlphaFoldDB" id="A0A016S6Z3"/>
<dbReference type="Pfam" id="PF02932">
    <property type="entry name" value="Neur_chan_memb"/>
    <property type="match status" value="1"/>
</dbReference>
<dbReference type="PRINTS" id="PR00252">
    <property type="entry name" value="NRIONCHANNEL"/>
</dbReference>
<feature type="transmembrane region" description="Helical" evidence="12">
    <location>
        <begin position="371"/>
        <end position="389"/>
    </location>
</feature>
<organism evidence="16 17">
    <name type="scientific">Ancylostoma ceylanicum</name>
    <dbReference type="NCBI Taxonomy" id="53326"/>
    <lineage>
        <taxon>Eukaryota</taxon>
        <taxon>Metazoa</taxon>
        <taxon>Ecdysozoa</taxon>
        <taxon>Nematoda</taxon>
        <taxon>Chromadorea</taxon>
        <taxon>Rhabditida</taxon>
        <taxon>Rhabditina</taxon>
        <taxon>Rhabditomorpha</taxon>
        <taxon>Strongyloidea</taxon>
        <taxon>Ancylostomatidae</taxon>
        <taxon>Ancylostomatinae</taxon>
        <taxon>Ancylostoma</taxon>
    </lineage>
</organism>
<feature type="transmembrane region" description="Helical" evidence="12">
    <location>
        <begin position="336"/>
        <end position="359"/>
    </location>
</feature>
<evidence type="ECO:0000256" key="5">
    <source>
        <dbReference type="ARBA" id="ARBA00022729"/>
    </source>
</evidence>
<keyword evidence="3 12" id="KW-0813">Transport</keyword>
<dbReference type="SUPFAM" id="SSF63712">
    <property type="entry name" value="Nicotinic receptor ligand binding domain-like"/>
    <property type="match status" value="1"/>
</dbReference>
<keyword evidence="5" id="KW-0732">Signal</keyword>
<reference evidence="17" key="1">
    <citation type="journal article" date="2015" name="Nat. Genet.">
        <title>The genome and transcriptome of the zoonotic hookworm Ancylostoma ceylanicum identify infection-specific gene families.</title>
        <authorList>
            <person name="Schwarz E.M."/>
            <person name="Hu Y."/>
            <person name="Antoshechkin I."/>
            <person name="Miller M.M."/>
            <person name="Sternberg P.W."/>
            <person name="Aroian R.V."/>
        </authorList>
    </citation>
    <scope>NUCLEOTIDE SEQUENCE</scope>
    <source>
        <strain evidence="17">HY135</strain>
    </source>
</reference>
<dbReference type="GO" id="GO:0005230">
    <property type="term" value="F:extracellular ligand-gated monoatomic ion channel activity"/>
    <property type="evidence" value="ECO:0007669"/>
    <property type="project" value="InterPro"/>
</dbReference>
<evidence type="ECO:0000256" key="13">
    <source>
        <dbReference type="SAM" id="MobiDB-lite"/>
    </source>
</evidence>
<feature type="domain" description="Neurotransmitter-gated ion-channel ligand-binding" evidence="14">
    <location>
        <begin position="125"/>
        <end position="335"/>
    </location>
</feature>
<feature type="transmembrane region" description="Helical" evidence="12">
    <location>
        <begin position="401"/>
        <end position="426"/>
    </location>
</feature>
<proteinExistence type="inferred from homology"/>
<keyword evidence="4 12" id="KW-0812">Transmembrane</keyword>
<name>A0A016S6Z3_9BILA</name>
<accession>A0A016S6Z3</accession>
<dbReference type="Pfam" id="PF02931">
    <property type="entry name" value="Neur_chan_LBD"/>
    <property type="match status" value="1"/>
</dbReference>
<evidence type="ECO:0000256" key="1">
    <source>
        <dbReference type="ARBA" id="ARBA00004651"/>
    </source>
</evidence>
<feature type="domain" description="Neurotransmitter-gated ion-channel transmembrane" evidence="15">
    <location>
        <begin position="342"/>
        <end position="635"/>
    </location>
</feature>
<dbReference type="InterPro" id="IPR038050">
    <property type="entry name" value="Neuro_actylchol_rec"/>
</dbReference>
<dbReference type="InterPro" id="IPR006201">
    <property type="entry name" value="Neur_channel"/>
</dbReference>